<comment type="catalytic activity">
    <reaction evidence="9">
        <text>L-threonyl-[protein] + ATP = O-phospho-L-threonyl-[protein] + ADP + H(+)</text>
        <dbReference type="Rhea" id="RHEA:46608"/>
        <dbReference type="Rhea" id="RHEA-COMP:11060"/>
        <dbReference type="Rhea" id="RHEA-COMP:11605"/>
        <dbReference type="ChEBI" id="CHEBI:15378"/>
        <dbReference type="ChEBI" id="CHEBI:30013"/>
        <dbReference type="ChEBI" id="CHEBI:30616"/>
        <dbReference type="ChEBI" id="CHEBI:61977"/>
        <dbReference type="ChEBI" id="CHEBI:456216"/>
        <dbReference type="EC" id="2.7.11.1"/>
    </reaction>
</comment>
<feature type="compositionally biased region" description="Low complexity" evidence="11">
    <location>
        <begin position="525"/>
        <end position="550"/>
    </location>
</feature>
<dbReference type="PROSITE" id="PS50011">
    <property type="entry name" value="PROTEIN_KINASE_DOM"/>
    <property type="match status" value="1"/>
</dbReference>
<dbReference type="PANTHER" id="PTHR24356:SF1">
    <property type="entry name" value="SERINE_THREONINE-PROTEIN KINASE GREATWALL"/>
    <property type="match status" value="1"/>
</dbReference>
<dbReference type="Gene3D" id="1.10.510.10">
    <property type="entry name" value="Transferase(Phosphotransferase) domain 1"/>
    <property type="match status" value="1"/>
</dbReference>
<name>A0A9W8CJX5_9FUNG</name>
<evidence type="ECO:0000256" key="2">
    <source>
        <dbReference type="ARBA" id="ARBA00022527"/>
    </source>
</evidence>
<dbReference type="GO" id="GO:0005634">
    <property type="term" value="C:nucleus"/>
    <property type="evidence" value="ECO:0007669"/>
    <property type="project" value="TreeGrafter"/>
</dbReference>
<feature type="region of interest" description="Disordered" evidence="11">
    <location>
        <begin position="2073"/>
        <end position="2123"/>
    </location>
</feature>
<dbReference type="Pfam" id="PF00271">
    <property type="entry name" value="Helicase_C"/>
    <property type="match status" value="1"/>
</dbReference>
<dbReference type="Pfam" id="PF00069">
    <property type="entry name" value="Pkinase"/>
    <property type="match status" value="2"/>
</dbReference>
<feature type="compositionally biased region" description="Polar residues" evidence="11">
    <location>
        <begin position="724"/>
        <end position="742"/>
    </location>
</feature>
<keyword evidence="5" id="KW-0418">Kinase</keyword>
<feature type="compositionally biased region" description="Low complexity" evidence="11">
    <location>
        <begin position="2940"/>
        <end position="2965"/>
    </location>
</feature>
<dbReference type="Gene3D" id="3.40.50.300">
    <property type="entry name" value="P-loop containing nucleotide triphosphate hydrolases"/>
    <property type="match status" value="2"/>
</dbReference>
<feature type="compositionally biased region" description="Low complexity" evidence="11">
    <location>
        <begin position="2646"/>
        <end position="2661"/>
    </location>
</feature>
<dbReference type="GO" id="GO:0035556">
    <property type="term" value="P:intracellular signal transduction"/>
    <property type="evidence" value="ECO:0007669"/>
    <property type="project" value="TreeGrafter"/>
</dbReference>
<comment type="catalytic activity">
    <reaction evidence="10">
        <text>L-seryl-[protein] + ATP = O-phospho-L-seryl-[protein] + ADP + H(+)</text>
        <dbReference type="Rhea" id="RHEA:17989"/>
        <dbReference type="Rhea" id="RHEA-COMP:9863"/>
        <dbReference type="Rhea" id="RHEA-COMP:11604"/>
        <dbReference type="ChEBI" id="CHEBI:15378"/>
        <dbReference type="ChEBI" id="CHEBI:29999"/>
        <dbReference type="ChEBI" id="CHEBI:30616"/>
        <dbReference type="ChEBI" id="CHEBI:83421"/>
        <dbReference type="ChEBI" id="CHEBI:456216"/>
        <dbReference type="EC" id="2.7.11.1"/>
    </reaction>
</comment>
<feature type="region of interest" description="Disordered" evidence="11">
    <location>
        <begin position="395"/>
        <end position="433"/>
    </location>
</feature>
<dbReference type="GO" id="GO:0016787">
    <property type="term" value="F:hydrolase activity"/>
    <property type="evidence" value="ECO:0007669"/>
    <property type="project" value="UniProtKB-KW"/>
</dbReference>
<feature type="region of interest" description="Disordered" evidence="11">
    <location>
        <begin position="1468"/>
        <end position="1516"/>
    </location>
</feature>
<dbReference type="PROSITE" id="PS51192">
    <property type="entry name" value="HELICASE_ATP_BIND_1"/>
    <property type="match status" value="1"/>
</dbReference>
<feature type="region of interest" description="Disordered" evidence="11">
    <location>
        <begin position="2703"/>
        <end position="2762"/>
    </location>
</feature>
<feature type="region of interest" description="Disordered" evidence="11">
    <location>
        <begin position="1348"/>
        <end position="1433"/>
    </location>
</feature>
<feature type="region of interest" description="Disordered" evidence="11">
    <location>
        <begin position="848"/>
        <end position="958"/>
    </location>
</feature>
<feature type="region of interest" description="Disordered" evidence="11">
    <location>
        <begin position="341"/>
        <end position="371"/>
    </location>
</feature>
<feature type="region of interest" description="Disordered" evidence="11">
    <location>
        <begin position="3191"/>
        <end position="3223"/>
    </location>
</feature>
<evidence type="ECO:0000256" key="9">
    <source>
        <dbReference type="ARBA" id="ARBA00047899"/>
    </source>
</evidence>
<dbReference type="InterPro" id="IPR001650">
    <property type="entry name" value="Helicase_C-like"/>
</dbReference>
<evidence type="ECO:0000256" key="11">
    <source>
        <dbReference type="SAM" id="MobiDB-lite"/>
    </source>
</evidence>
<feature type="region of interest" description="Disordered" evidence="11">
    <location>
        <begin position="1"/>
        <end position="133"/>
    </location>
</feature>
<dbReference type="GO" id="GO:0003676">
    <property type="term" value="F:nucleic acid binding"/>
    <property type="evidence" value="ECO:0007669"/>
    <property type="project" value="InterPro"/>
</dbReference>
<feature type="compositionally biased region" description="Low complexity" evidence="11">
    <location>
        <begin position="943"/>
        <end position="957"/>
    </location>
</feature>
<comment type="caution">
    <text evidence="15">The sequence shown here is derived from an EMBL/GenBank/DDBJ whole genome shotgun (WGS) entry which is preliminary data.</text>
</comment>
<evidence type="ECO:0000256" key="6">
    <source>
        <dbReference type="ARBA" id="ARBA00022801"/>
    </source>
</evidence>
<dbReference type="GO" id="GO:0004386">
    <property type="term" value="F:helicase activity"/>
    <property type="evidence" value="ECO:0007669"/>
    <property type="project" value="UniProtKB-KW"/>
</dbReference>
<feature type="compositionally biased region" description="Low complexity" evidence="11">
    <location>
        <begin position="2424"/>
        <end position="2434"/>
    </location>
</feature>
<evidence type="ECO:0000313" key="15">
    <source>
        <dbReference type="EMBL" id="KAJ1647077.1"/>
    </source>
</evidence>
<proteinExistence type="predicted"/>
<feature type="region of interest" description="Disordered" evidence="11">
    <location>
        <begin position="2870"/>
        <end position="2984"/>
    </location>
</feature>
<feature type="compositionally biased region" description="Low complexity" evidence="11">
    <location>
        <begin position="109"/>
        <end position="121"/>
    </location>
</feature>
<keyword evidence="6 15" id="KW-0378">Hydrolase</keyword>
<feature type="compositionally biased region" description="Polar residues" evidence="11">
    <location>
        <begin position="697"/>
        <end position="710"/>
    </location>
</feature>
<feature type="compositionally biased region" description="Basic and acidic residues" evidence="11">
    <location>
        <begin position="1263"/>
        <end position="1275"/>
    </location>
</feature>
<feature type="compositionally biased region" description="Polar residues" evidence="11">
    <location>
        <begin position="273"/>
        <end position="283"/>
    </location>
</feature>
<dbReference type="InterPro" id="IPR000719">
    <property type="entry name" value="Prot_kinase_dom"/>
</dbReference>
<keyword evidence="3" id="KW-0808">Transferase</keyword>
<feature type="region of interest" description="Disordered" evidence="11">
    <location>
        <begin position="2594"/>
        <end position="2669"/>
    </location>
</feature>
<feature type="compositionally biased region" description="Basic and acidic residues" evidence="11">
    <location>
        <begin position="1620"/>
        <end position="1638"/>
    </location>
</feature>
<dbReference type="CDD" id="cd17956">
    <property type="entry name" value="DEADc_DDX51"/>
    <property type="match status" value="1"/>
</dbReference>
<feature type="region of interest" description="Disordered" evidence="11">
    <location>
        <begin position="1251"/>
        <end position="1282"/>
    </location>
</feature>
<dbReference type="PROSITE" id="PS00039">
    <property type="entry name" value="DEAD_ATP_HELICASE"/>
    <property type="match status" value="1"/>
</dbReference>
<feature type="compositionally biased region" description="Polar residues" evidence="11">
    <location>
        <begin position="2608"/>
        <end position="2626"/>
    </location>
</feature>
<feature type="compositionally biased region" description="Polar residues" evidence="11">
    <location>
        <begin position="2090"/>
        <end position="2119"/>
    </location>
</feature>
<evidence type="ECO:0000256" key="4">
    <source>
        <dbReference type="ARBA" id="ARBA00022741"/>
    </source>
</evidence>
<dbReference type="Gene3D" id="3.30.200.20">
    <property type="entry name" value="Phosphorylase Kinase, domain 1"/>
    <property type="match status" value="1"/>
</dbReference>
<dbReference type="InterPro" id="IPR008271">
    <property type="entry name" value="Ser/Thr_kinase_AS"/>
</dbReference>
<dbReference type="SUPFAM" id="SSF56112">
    <property type="entry name" value="Protein kinase-like (PK-like)"/>
    <property type="match status" value="1"/>
</dbReference>
<feature type="compositionally biased region" description="Low complexity" evidence="11">
    <location>
        <begin position="2889"/>
        <end position="2902"/>
    </location>
</feature>
<feature type="region of interest" description="Disordered" evidence="11">
    <location>
        <begin position="1620"/>
        <end position="1668"/>
    </location>
</feature>
<keyword evidence="2" id="KW-0723">Serine/threonine-protein kinase</keyword>
<feature type="compositionally biased region" description="Polar residues" evidence="11">
    <location>
        <begin position="1958"/>
        <end position="1983"/>
    </location>
</feature>
<dbReference type="PANTHER" id="PTHR24356">
    <property type="entry name" value="SERINE/THREONINE-PROTEIN KINASE"/>
    <property type="match status" value="1"/>
</dbReference>
<dbReference type="InterPro" id="IPR011009">
    <property type="entry name" value="Kinase-like_dom_sf"/>
</dbReference>
<protein>
    <recommendedName>
        <fullName evidence="1">non-specific serine/threonine protein kinase</fullName>
        <ecNumber evidence="1">2.7.11.1</ecNumber>
    </recommendedName>
</protein>
<feature type="region of interest" description="Disordered" evidence="11">
    <location>
        <begin position="1958"/>
        <end position="2054"/>
    </location>
</feature>
<dbReference type="SMART" id="SM00487">
    <property type="entry name" value="DEXDc"/>
    <property type="match status" value="1"/>
</dbReference>
<keyword evidence="4" id="KW-0547">Nucleotide-binding</keyword>
<feature type="compositionally biased region" description="Polar residues" evidence="11">
    <location>
        <begin position="2176"/>
        <end position="2198"/>
    </location>
</feature>
<dbReference type="InterPro" id="IPR011545">
    <property type="entry name" value="DEAD/DEAH_box_helicase_dom"/>
</dbReference>
<evidence type="ECO:0000256" key="10">
    <source>
        <dbReference type="ARBA" id="ARBA00048679"/>
    </source>
</evidence>
<feature type="compositionally biased region" description="Polar residues" evidence="11">
    <location>
        <begin position="1494"/>
        <end position="1515"/>
    </location>
</feature>
<evidence type="ECO:0000259" key="13">
    <source>
        <dbReference type="PROSITE" id="PS51192"/>
    </source>
</evidence>
<evidence type="ECO:0000256" key="5">
    <source>
        <dbReference type="ARBA" id="ARBA00022777"/>
    </source>
</evidence>
<feature type="region of interest" description="Disordered" evidence="11">
    <location>
        <begin position="2424"/>
        <end position="2444"/>
    </location>
</feature>
<feature type="region of interest" description="Disordered" evidence="11">
    <location>
        <begin position="697"/>
        <end position="806"/>
    </location>
</feature>
<accession>A0A9W8CJX5</accession>
<reference evidence="15" key="1">
    <citation type="submission" date="2022-07" db="EMBL/GenBank/DDBJ databases">
        <title>Phylogenomic reconstructions and comparative analyses of Kickxellomycotina fungi.</title>
        <authorList>
            <person name="Reynolds N.K."/>
            <person name="Stajich J.E."/>
            <person name="Barry K."/>
            <person name="Grigoriev I.V."/>
            <person name="Crous P."/>
            <person name="Smith M.E."/>
        </authorList>
    </citation>
    <scope>NUCLEOTIDE SEQUENCE</scope>
    <source>
        <strain evidence="15">NBRC 105413</strain>
    </source>
</reference>
<feature type="compositionally biased region" description="Low complexity" evidence="11">
    <location>
        <begin position="1348"/>
        <end position="1382"/>
    </location>
</feature>
<feature type="region of interest" description="Disordered" evidence="11">
    <location>
        <begin position="525"/>
        <end position="651"/>
    </location>
</feature>
<feature type="region of interest" description="Disordered" evidence="11">
    <location>
        <begin position="1705"/>
        <end position="1732"/>
    </location>
</feature>
<feature type="compositionally biased region" description="Low complexity" evidence="11">
    <location>
        <begin position="163"/>
        <end position="180"/>
    </location>
</feature>
<dbReference type="PROSITE" id="PS51194">
    <property type="entry name" value="HELICASE_CTER"/>
    <property type="match status" value="1"/>
</dbReference>
<evidence type="ECO:0000256" key="8">
    <source>
        <dbReference type="ARBA" id="ARBA00022840"/>
    </source>
</evidence>
<dbReference type="InterPro" id="IPR050236">
    <property type="entry name" value="Ser_Thr_kinase_AGC"/>
</dbReference>
<dbReference type="PROSITE" id="PS00108">
    <property type="entry name" value="PROTEIN_KINASE_ST"/>
    <property type="match status" value="1"/>
</dbReference>
<dbReference type="SMART" id="SM00220">
    <property type="entry name" value="S_TKc"/>
    <property type="match status" value="1"/>
</dbReference>
<feature type="compositionally biased region" description="Low complexity" evidence="11">
    <location>
        <begin position="21"/>
        <end position="47"/>
    </location>
</feature>
<feature type="compositionally biased region" description="Basic residues" evidence="11">
    <location>
        <begin position="3418"/>
        <end position="3445"/>
    </location>
</feature>
<dbReference type="GO" id="GO:0005524">
    <property type="term" value="F:ATP binding"/>
    <property type="evidence" value="ECO:0007669"/>
    <property type="project" value="UniProtKB-KW"/>
</dbReference>
<sequence length="4005" mass="433031">MDPRMDAVSCKSASRGAAINNAKSPVASSSESGSSSENNQPNPSVSNDSSSKRNFGFLGIGPKRQPSAQTTESEEAQTSARREAARNSGGPPRLRAPSTHSPESASICSGLSVVESVSGESKPPSQKSSGIGFVRRLRRLSTAAIGNKVNRLFSRSNNPSQDSLLISGPSSPTSISMSPGAVPRSPSMFTASESSEAHHGRFSSSFGPSEGLAAQSAAFRQHDQVSDWHAANAANLPPLPPKPISTRRSRAMSEISPLLVRNNRLQPDETASPEGSSDSFSSRIAQTRAKAANSPLVASPLSRKSFNALSAKSRAEEQMKAEESRAQNMVKSASDNLLITGSATAPPPPTLFGRGAPPKMPRSSSSTATETYRLPPAMPHRLSYQHAEPFVVANTSTDTSNMRGGAADTPNPPEKRSGRSQASFAENSGTPTMQRRRAALATLGWLGNSSNNDGYSTLQQHQQQQSQQHQQQRLSSTLLLSSKSSNGNSPEEQTPVQRRQANNHAGVDSPPSLLAAFQLRSRVSSSLFRKSSPGTSARSSTSITSDSVQSWASAVAGGEMELDDETSQDESASYSQRSMLSIAVRPQGKLSGGHVPPGHPDNSAYPQSNLDSSIMEWRQQQQQHQQQQQILQDESSASYSHSQSSSATRNMGESLLEHQFPVSEDNKDLGQQLSEIRTKRIHSSLARVGTGFSNASATAVSFDNSPSSTRRVSETTEGEAALAGSNSSTSTGMQAAYTTPQPVRSRGGSQAVHLARAATTNAIRLKEKSVAGSADNGSGNGKGNNNGSNNNNGSGSGSGSGSGTGVIIRRASVNPVAERRLGRHGSAPEPSNIDLAIERGHLRPRLRATSASNQPSGPGNPVPAVGSVYDGYEYSTSTSANQSQNNTLGRGSGQSAVIGIPVSRPPSSMSAYTMSPVSSTMGDDGASQLHMGHAHTPSSHVWPSSSTYRSSPDRSSSGALDAQMLAIINAGMHTPTSTSSPPAHHYIHGYSYHNRQHSGSAGSSSGQGVHQLRLNTSSVQRSASGHSVSSGISELLEPSAVSQVRKDVLWQILVVSKSKADAEIDKMMRQWKETDTGAIVCSQDADAKPGVGDEDAIILKVKRGHRRSNSDIKRVDSDRNEFRRRVVELAHLIRNTSVSELSNDVITRNITEQLYGLLTEHRARFVGDTNIGTLIVDILYQFSAVSQTVSQLAMPPTVFSGARGGGMSGEASPAISQFPSPQLAPELSLVRSSLGTLPSLSSALSSQHDTISARGGTLSSLRNQDDFDSLSREPADSASMPVSANRIDSLSVDLSEYRLAPVTSEAPNASGSVYARMRPLDSSSYASSPRMHPGTAHSSTASLLSLAAQANSSGNSTSNSVSGSLGRSTGMGLQQQQQQQQQRSRMYFPASASSAQPKRSSVELLDSESETSARPSMDESQMRPSLTRHASKLSISSDAADSHLFLQKRSVRASIQSHHFFNHFARLQQQQQPPSNAQAQAQTPTQQRLLAKQQALSRLESSSDDTTLPIKSNRVSRPATMYASAFDAQHGTQRRVSETSSRQEKLARLLNQDFDSGESMPASPAETPSHLYFDTEPTAALVTIPEARRGSALDIQSLGLQKSAGKQAASMIEISDFKRPVGSQMHREEADAETHTGKDGLLPKVETENTSGAQSSAQSSKQAMSPRGSFISQMPQETEALDADEKQPLATIQDNSPPAKAIEAMSEPNIETETEVKSKAEVESGAESETEAEADSEMVVCRICERKFHRADLNLHSDVCMLEQTRAMKLEEVNHRIKRLRDSVAKRLSDLKKVRHWDKVAVRESERVIRIAERAIVWPDGDSQHELIVAKSKFAKYIEKLQSITGMSSAIASSTTAAAAASAAAATPQQMSPVVAAASLPRADVETIWLAKQLLQRIQDKCTIIEEFDKEFSRLERQEALIRQAESASAIAEAASSAQSVVPSSGSQFIELPTWSQLAQHTGQRSPAASERTSMDFTAQQPKTGPAVVDTNSSLTLGIGKGAGAQMRRSSRHSLPGRRSISKSVRPSGTDSTDADSPSAISGSPTSGGSGSSGSRKLVSLFAALFRNGSAGFGRSKEAAGPSVLRRKNTSSVFSSNPLPSMNRSSSALRKMSQNVQPESASASASVTASVPASASASAVSGPSGTGGAAALDAGSGAIAVSGAITLAAASPANVPLSSPVTRKRNNSQLSNMRSTPESAAKVQRMPSIDDFDFIKPISRGAFGRVYLTRKKTTKDLYAIKVMRKKDMINKNMVTQALAERRALSLLSTEWVVQLYYAFHSSKHLFLVMEYLVGGDLAGLLRVWGVMEEDAAKFYIAEIACAIDYLHRNSIVHRDIKPDNVILASDGHIKLTDFGLSQVAVRGSTSQSKVLLDGAENGANLESPISENAPLSDIDAVGRVADKSEEYLSAALAQAGRRVHTPSAVVSSSSNVPPGKALPLSKRAHARKSSQRFLGTPDYLAPELLLGAGNGLAVDWWALGVCLFEFVCGYPPFTDESPEAIFRNILNHAIDWPDEEGYVSDEAVELIKALLRPDPTTRAHWKDIKAAKLFDGWNMSDIRQMEPPFVPQPDDDVDTSYFEPCQRTEVQRLSDATFLHVDVPKRPPPASRQHSSRAVETIPSPDSTIAQQQQQQQHSGSRRGSRRGRSIPGSNSNSNSNLGSGLVSADSTTHAPASKVGQLKMLFSEVGIDDADNGSLAQSASKVVAVDSANRECSDNEGERIGKGEKAESVSSASSSDNYSFTNDTSNANGNGPAPKAGHKVPFHAGISPKKIPFAALPAAAAGEDSDGDVFSHAMRRNSSINSLSDPEIDIAHTRHLSSLVKPLRQHSDDSDSMLHISSKLPPSATLPPPLPITHARRAIGCLPSQNYDSLAESGSSSPSTKSHSRCASSSIVLSGSKKSLSNARSRRPSDGPDGNVESEPAALLIRSSSTDERLQSSNMGGSVTAMASSAGGSGSEAENASNASGDDDDDDDADMREDEASERVFEEFSYKNLALLSHVNKGVSSSGHPMPSAERVALDTSGSSSASARPISASLDLSAQLGSGSSITPVKTRESLVNAYEINPKPDRSRSGSPSSRSRHNKKSRRGNEHDPISQDDYFRLNAPFRLWLRKEKDRFFDEMPTEKARRYFGRFVQDWNTGRLRSKYYDPDCQLSGLSRNVVTRHSWGFAKQADREYMDDLKQEVRKSTFAFEPQVTQETMQDDRAKTKDKQGPTMPSQYVWSRESAQLFDEEQRERDYRSRKRERKLAKEREKLVLDEVAPKETGREAMLAKKRALNSLRNAPKSEDVEIPDEDLYHDPASDLAMLKRSREMREKKRIERKQQSSGPEDKREARLQERMEKERSTMEALRAMAQFSREQRLGINSVFTMGSSKNKDRLEKSSSSSKDKKSKKRAHSEQASEHPVDRDYSSEEDEKMALKRQKKHKKDKDKKKEKKKEKKDRKGKKSKNETTVTSHSEVSRHADEENIRMQDGSENDESDSNDGGLQMFPDFSKETAVSLESTKKAARLGIPQWLAHPITVDRDVTSRLDEKRFALSAHVLSRCAKAEIESLFAVQSAVIPVLRAAHSLTRLRQHVRDLCVSAPTGSGKTLAYVIPIVEKLKTRLVARLRALVVLPTKDLAHQVKECFEFFCSGTGLRVGIATGDMPLAKEQAALVGQGVNDPQDLDGGSSQVDILVCTPGRLFDHLSMTKGFTLQHLEFWIMDEADRLLSEANEEWLTKVHAAIEQEVAPSSDSCLVPYPDACTRRSADTRLELLAQPPPRIQKLLFSATLTGDPAKLARLKLIRPLYIAITHDGKINVDGQSATYTFPSTLSEFFSVCPENKKPLWLMYMLQEKIASRGVCFTKSLETAHRLAQLLQTWSDSVPASEWPGGNKVVVAEYSSDIPYAERLRIMRLFKDGEINMLICSDLIARGLDIDQIEAVVNYDVPTDMSQYTHRVGRTARAGKEGSAYTLVGVSQAAYFKNMMVQNGHWDGSLQRFDPRNKIMDKLRDQFKTALDVVSQIYK</sequence>
<feature type="compositionally biased region" description="Polar residues" evidence="11">
    <location>
        <begin position="2741"/>
        <end position="2750"/>
    </location>
</feature>
<feature type="compositionally biased region" description="Basic and acidic residues" evidence="11">
    <location>
        <begin position="3308"/>
        <end position="3345"/>
    </location>
</feature>
<dbReference type="InterPro" id="IPR000629">
    <property type="entry name" value="RNA-helicase_DEAD-box_CS"/>
</dbReference>
<evidence type="ECO:0000259" key="12">
    <source>
        <dbReference type="PROSITE" id="PS50011"/>
    </source>
</evidence>
<dbReference type="CDD" id="cd18787">
    <property type="entry name" value="SF2_C_DEAD"/>
    <property type="match status" value="1"/>
</dbReference>
<feature type="compositionally biased region" description="Gly residues" evidence="11">
    <location>
        <begin position="794"/>
        <end position="804"/>
    </location>
</feature>
<evidence type="ECO:0000256" key="3">
    <source>
        <dbReference type="ARBA" id="ARBA00022679"/>
    </source>
</evidence>
<dbReference type="EC" id="2.7.11.1" evidence="1"/>
<feature type="region of interest" description="Disordered" evidence="11">
    <location>
        <begin position="451"/>
        <end position="510"/>
    </location>
</feature>
<dbReference type="Proteomes" id="UP001145021">
    <property type="component" value="Unassembled WGS sequence"/>
</dbReference>
<dbReference type="InterPro" id="IPR027417">
    <property type="entry name" value="P-loop_NTPase"/>
</dbReference>
<feature type="region of interest" description="Disordered" evidence="11">
    <location>
        <begin position="3002"/>
        <end position="3029"/>
    </location>
</feature>
<feature type="compositionally biased region" description="Low complexity" evidence="11">
    <location>
        <begin position="1651"/>
        <end position="1665"/>
    </location>
</feature>
<feature type="compositionally biased region" description="Basic residues" evidence="11">
    <location>
        <begin position="2636"/>
        <end position="2645"/>
    </location>
</feature>
<feature type="region of interest" description="Disordered" evidence="11">
    <location>
        <begin position="153"/>
        <end position="283"/>
    </location>
</feature>
<feature type="compositionally biased region" description="Acidic residues" evidence="11">
    <location>
        <begin position="2966"/>
        <end position="2981"/>
    </location>
</feature>
<feature type="compositionally biased region" description="Low complexity" evidence="11">
    <location>
        <begin position="456"/>
        <end position="485"/>
    </location>
</feature>
<dbReference type="InterPro" id="IPR014001">
    <property type="entry name" value="Helicase_ATP-bd"/>
</dbReference>
<feature type="compositionally biased region" description="Basic and acidic residues" evidence="11">
    <location>
        <begin position="3457"/>
        <end position="3468"/>
    </location>
</feature>
<dbReference type="SMART" id="SM00490">
    <property type="entry name" value="HELICc"/>
    <property type="match status" value="1"/>
</dbReference>
<evidence type="ECO:0000256" key="7">
    <source>
        <dbReference type="ARBA" id="ARBA00022806"/>
    </source>
</evidence>
<keyword evidence="16" id="KW-1185">Reference proteome</keyword>
<feature type="compositionally biased region" description="Polar residues" evidence="11">
    <location>
        <begin position="905"/>
        <end position="921"/>
    </location>
</feature>
<dbReference type="SUPFAM" id="SSF52540">
    <property type="entry name" value="P-loop containing nucleoside triphosphate hydrolases"/>
    <property type="match status" value="1"/>
</dbReference>
<feature type="region of interest" description="Disordered" evidence="11">
    <location>
        <begin position="3285"/>
        <end position="3489"/>
    </location>
</feature>
<feature type="compositionally biased region" description="Polar residues" evidence="11">
    <location>
        <begin position="569"/>
        <end position="579"/>
    </location>
</feature>
<feature type="region of interest" description="Disordered" evidence="11">
    <location>
        <begin position="3060"/>
        <end position="3096"/>
    </location>
</feature>
<keyword evidence="8" id="KW-0067">ATP-binding</keyword>
<keyword evidence="7 15" id="KW-0347">Helicase</keyword>
<feature type="domain" description="Helicase ATP-binding" evidence="13">
    <location>
        <begin position="3569"/>
        <end position="3789"/>
    </location>
</feature>
<feature type="compositionally biased region" description="Low complexity" evidence="11">
    <location>
        <begin position="2729"/>
        <end position="2740"/>
    </location>
</feature>
<evidence type="ECO:0000256" key="1">
    <source>
        <dbReference type="ARBA" id="ARBA00012513"/>
    </source>
</evidence>
<feature type="compositionally biased region" description="Polar residues" evidence="11">
    <location>
        <begin position="66"/>
        <end position="79"/>
    </location>
</feature>
<feature type="compositionally biased region" description="Polar residues" evidence="11">
    <location>
        <begin position="419"/>
        <end position="433"/>
    </location>
</feature>
<feature type="domain" description="Helicase C-terminal" evidence="14">
    <location>
        <begin position="3824"/>
        <end position="3987"/>
    </location>
</feature>
<feature type="domain" description="Protein kinase" evidence="12">
    <location>
        <begin position="2212"/>
        <end position="2550"/>
    </location>
</feature>
<dbReference type="Pfam" id="PF00270">
    <property type="entry name" value="DEAD"/>
    <property type="match status" value="1"/>
</dbReference>
<feature type="compositionally biased region" description="Basic and acidic residues" evidence="11">
    <location>
        <begin position="3087"/>
        <end position="3096"/>
    </location>
</feature>
<dbReference type="GO" id="GO:0004674">
    <property type="term" value="F:protein serine/threonine kinase activity"/>
    <property type="evidence" value="ECO:0007669"/>
    <property type="project" value="UniProtKB-KW"/>
</dbReference>
<feature type="compositionally biased region" description="Low complexity" evidence="11">
    <location>
        <begin position="875"/>
        <end position="887"/>
    </location>
</feature>
<feature type="region of interest" description="Disordered" evidence="11">
    <location>
        <begin position="2824"/>
        <end position="2853"/>
    </location>
</feature>
<feature type="compositionally biased region" description="Polar residues" evidence="11">
    <location>
        <begin position="98"/>
        <end position="107"/>
    </location>
</feature>
<feature type="compositionally biased region" description="Basic and acidic residues" evidence="11">
    <location>
        <begin position="3395"/>
        <end position="3409"/>
    </location>
</feature>
<feature type="compositionally biased region" description="Polar residues" evidence="11">
    <location>
        <begin position="486"/>
        <end position="503"/>
    </location>
</feature>
<feature type="compositionally biased region" description="Low complexity" evidence="11">
    <location>
        <begin position="1468"/>
        <end position="1487"/>
    </location>
</feature>
<gene>
    <name evidence="15" type="primary">DBP6</name>
    <name evidence="15" type="ORF">LPJ64_001472</name>
</gene>
<dbReference type="EMBL" id="JANBOH010000039">
    <property type="protein sequence ID" value="KAJ1647077.1"/>
    <property type="molecule type" value="Genomic_DNA"/>
</dbReference>
<feature type="region of interest" description="Disordered" evidence="11">
    <location>
        <begin position="2175"/>
        <end position="2202"/>
    </location>
</feature>
<feature type="compositionally biased region" description="Low complexity" evidence="11">
    <location>
        <begin position="619"/>
        <end position="646"/>
    </location>
</feature>
<organism evidence="15 16">
    <name type="scientific">Coemansia asiatica</name>
    <dbReference type="NCBI Taxonomy" id="1052880"/>
    <lineage>
        <taxon>Eukaryota</taxon>
        <taxon>Fungi</taxon>
        <taxon>Fungi incertae sedis</taxon>
        <taxon>Zoopagomycota</taxon>
        <taxon>Kickxellomycotina</taxon>
        <taxon>Kickxellomycetes</taxon>
        <taxon>Kickxellales</taxon>
        <taxon>Kickxellaceae</taxon>
        <taxon>Coemansia</taxon>
    </lineage>
</organism>
<evidence type="ECO:0000259" key="14">
    <source>
        <dbReference type="PROSITE" id="PS51194"/>
    </source>
</evidence>
<feature type="compositionally biased region" description="Polar residues" evidence="11">
    <location>
        <begin position="153"/>
        <end position="162"/>
    </location>
</feature>
<feature type="compositionally biased region" description="Basic and acidic residues" evidence="11">
    <location>
        <begin position="3201"/>
        <end position="3211"/>
    </location>
</feature>
<feature type="compositionally biased region" description="Basic and acidic residues" evidence="11">
    <location>
        <begin position="2709"/>
        <end position="2728"/>
    </location>
</feature>
<feature type="compositionally biased region" description="Polar residues" evidence="11">
    <location>
        <begin position="2022"/>
        <end position="2036"/>
    </location>
</feature>
<evidence type="ECO:0000313" key="16">
    <source>
        <dbReference type="Proteomes" id="UP001145021"/>
    </source>
</evidence>